<dbReference type="Proteomes" id="UP000470213">
    <property type="component" value="Unassembled WGS sequence"/>
</dbReference>
<protein>
    <recommendedName>
        <fullName evidence="4">dTDP-4-dehydrorhamnose 3,5-epimerase</fullName>
        <ecNumber evidence="3">5.1.3.13</ecNumber>
    </recommendedName>
    <alternativeName>
        <fullName evidence="6">Thymidine diphospho-4-keto-rhamnose 3,5-epimerase</fullName>
    </alternativeName>
    <alternativeName>
        <fullName evidence="5">dTDP-4-keto-6-deoxyglucose 3,5-epimerase</fullName>
    </alternativeName>
    <alternativeName>
        <fullName evidence="7">dTDP-6-deoxy-D-xylo-4-hexulose 3,5-epimerase</fullName>
    </alternativeName>
</protein>
<dbReference type="InterPro" id="IPR000888">
    <property type="entry name" value="RmlC-like"/>
</dbReference>
<dbReference type="GO" id="GO:0000271">
    <property type="term" value="P:polysaccharide biosynthetic process"/>
    <property type="evidence" value="ECO:0007669"/>
    <property type="project" value="TreeGrafter"/>
</dbReference>
<dbReference type="InterPro" id="IPR011051">
    <property type="entry name" value="RmlC_Cupin_sf"/>
</dbReference>
<evidence type="ECO:0000256" key="2">
    <source>
        <dbReference type="ARBA" id="ARBA00001997"/>
    </source>
</evidence>
<comment type="catalytic activity">
    <reaction evidence="1">
        <text>dTDP-4-dehydro-6-deoxy-alpha-D-glucose = dTDP-4-dehydro-beta-L-rhamnose</text>
        <dbReference type="Rhea" id="RHEA:16969"/>
        <dbReference type="ChEBI" id="CHEBI:57649"/>
        <dbReference type="ChEBI" id="CHEBI:62830"/>
        <dbReference type="EC" id="5.1.3.13"/>
    </reaction>
</comment>
<dbReference type="InterPro" id="IPR014710">
    <property type="entry name" value="RmlC-like_jellyroll"/>
</dbReference>
<proteinExistence type="predicted"/>
<dbReference type="GO" id="GO:0005829">
    <property type="term" value="C:cytosol"/>
    <property type="evidence" value="ECO:0007669"/>
    <property type="project" value="TreeGrafter"/>
</dbReference>
<comment type="caution">
    <text evidence="10">The sequence shown here is derived from an EMBL/GenBank/DDBJ whole genome shotgun (WGS) entry which is preliminary data.</text>
</comment>
<dbReference type="GO" id="GO:0019305">
    <property type="term" value="P:dTDP-rhamnose biosynthetic process"/>
    <property type="evidence" value="ECO:0007669"/>
    <property type="project" value="TreeGrafter"/>
</dbReference>
<dbReference type="EMBL" id="JAAAWN010000001">
    <property type="protein sequence ID" value="NDV89862.1"/>
    <property type="molecule type" value="Genomic_DNA"/>
</dbReference>
<dbReference type="GO" id="GO:0008830">
    <property type="term" value="F:dTDP-4-dehydrorhamnose 3,5-epimerase activity"/>
    <property type="evidence" value="ECO:0007669"/>
    <property type="project" value="UniProtKB-EC"/>
</dbReference>
<keyword evidence="11" id="KW-1185">Reference proteome</keyword>
<evidence type="ECO:0000256" key="6">
    <source>
        <dbReference type="ARBA" id="ARBA00031424"/>
    </source>
</evidence>
<accession>A0A7X5LIA8</accession>
<feature type="active site" description="Proton acceptor" evidence="8">
    <location>
        <position position="64"/>
    </location>
</feature>
<evidence type="ECO:0000313" key="11">
    <source>
        <dbReference type="Proteomes" id="UP000470213"/>
    </source>
</evidence>
<comment type="function">
    <text evidence="2">Catalyzes the epimerization of the C3' and C5'positions of dTDP-6-deoxy-D-xylo-4-hexulose, forming dTDP-6-deoxy-L-lyxo-4-hexulose.</text>
</comment>
<reference evidence="10 11" key="1">
    <citation type="submission" date="2020-01" db="EMBL/GenBank/DDBJ databases">
        <authorList>
            <person name="Chen J."/>
            <person name="Zhu S."/>
            <person name="Yang J."/>
        </authorList>
    </citation>
    <scope>NUCLEOTIDE SEQUENCE [LARGE SCALE GENOMIC DNA]</scope>
    <source>
        <strain evidence="10 11">345S023</strain>
    </source>
</reference>
<organism evidence="10 11">
    <name type="scientific">Alteromonas profundi</name>
    <dbReference type="NCBI Taxonomy" id="2696062"/>
    <lineage>
        <taxon>Bacteria</taxon>
        <taxon>Pseudomonadati</taxon>
        <taxon>Pseudomonadota</taxon>
        <taxon>Gammaproteobacteria</taxon>
        <taxon>Alteromonadales</taxon>
        <taxon>Alteromonadaceae</taxon>
        <taxon>Alteromonas/Salinimonas group</taxon>
        <taxon>Alteromonas</taxon>
    </lineage>
</organism>
<evidence type="ECO:0000256" key="8">
    <source>
        <dbReference type="PIRSR" id="PIRSR600888-1"/>
    </source>
</evidence>
<feature type="site" description="Participates in a stacking interaction with the thymidine ring of dTDP-4-oxo-6-deoxyglucose" evidence="9">
    <location>
        <position position="140"/>
    </location>
</feature>
<name>A0A7X5LIA8_9ALTE</name>
<dbReference type="Gene3D" id="2.60.120.10">
    <property type="entry name" value="Jelly Rolls"/>
    <property type="match status" value="1"/>
</dbReference>
<evidence type="ECO:0000256" key="4">
    <source>
        <dbReference type="ARBA" id="ARBA00019595"/>
    </source>
</evidence>
<gene>
    <name evidence="10" type="ORF">GTH32_01460</name>
</gene>
<dbReference type="CDD" id="cd00438">
    <property type="entry name" value="cupin_RmlC"/>
    <property type="match status" value="1"/>
</dbReference>
<dbReference type="RefSeq" id="WP_163083449.1">
    <property type="nucleotide sequence ID" value="NZ_JAAAWN010000001.1"/>
</dbReference>
<dbReference type="Pfam" id="PF00908">
    <property type="entry name" value="dTDP_sugar_isom"/>
    <property type="match status" value="1"/>
</dbReference>
<sequence length="185" mass="21143">MQLECFQKPIKGVVEVLSPRFGDERGSFSRWFCAEQLCDYIENLSFRQINHSENFLKGTVRGLHYQLGPQREYKVVRCIRGRVLDVVVDLRETSDTFLQLISVELCAARNNALIIPPGCAHGFQVLEHDSQLLYLHTADYLPNYEGGVHLKDPMLNIQWPLSITEISVRDIGLPELPENFKGLSL</sequence>
<feature type="active site" description="Proton donor" evidence="8">
    <location>
        <position position="134"/>
    </location>
</feature>
<dbReference type="PANTHER" id="PTHR21047">
    <property type="entry name" value="DTDP-6-DEOXY-D-GLUCOSE-3,5 EPIMERASE"/>
    <property type="match status" value="1"/>
</dbReference>
<evidence type="ECO:0000256" key="5">
    <source>
        <dbReference type="ARBA" id="ARBA00029758"/>
    </source>
</evidence>
<dbReference type="EC" id="5.1.3.13" evidence="3"/>
<evidence type="ECO:0000313" key="10">
    <source>
        <dbReference type="EMBL" id="NDV89862.1"/>
    </source>
</evidence>
<dbReference type="SUPFAM" id="SSF51182">
    <property type="entry name" value="RmlC-like cupins"/>
    <property type="match status" value="1"/>
</dbReference>
<dbReference type="PANTHER" id="PTHR21047:SF2">
    <property type="entry name" value="THYMIDINE DIPHOSPHO-4-KETO-RHAMNOSE 3,5-EPIMERASE"/>
    <property type="match status" value="1"/>
</dbReference>
<evidence type="ECO:0000256" key="3">
    <source>
        <dbReference type="ARBA" id="ARBA00012098"/>
    </source>
</evidence>
<evidence type="ECO:0000256" key="7">
    <source>
        <dbReference type="ARBA" id="ARBA00033311"/>
    </source>
</evidence>
<evidence type="ECO:0000256" key="1">
    <source>
        <dbReference type="ARBA" id="ARBA00001298"/>
    </source>
</evidence>
<evidence type="ECO:0000256" key="9">
    <source>
        <dbReference type="PIRSR" id="PIRSR600888-3"/>
    </source>
</evidence>
<dbReference type="AlphaFoldDB" id="A0A7X5LIA8"/>